<evidence type="ECO:0000256" key="2">
    <source>
        <dbReference type="ARBA" id="ARBA00022475"/>
    </source>
</evidence>
<dbReference type="OrthoDB" id="9812084at2"/>
<dbReference type="EMBL" id="QLTK01000012">
    <property type="protein sequence ID" value="RAS27830.1"/>
    <property type="molecule type" value="Genomic_DNA"/>
</dbReference>
<keyword evidence="3 6" id="KW-0812">Transmembrane</keyword>
<keyword evidence="4 6" id="KW-1133">Transmembrane helix</keyword>
<comment type="subcellular location">
    <subcellularLocation>
        <location evidence="1">Cell membrane</location>
        <topology evidence="1">Multi-pass membrane protein</topology>
    </subcellularLocation>
</comment>
<reference evidence="7 8" key="1">
    <citation type="submission" date="2018-06" db="EMBL/GenBank/DDBJ databases">
        <title>Genomic Encyclopedia of Type Strains, Phase III (KMG-III): the genomes of soil and plant-associated and newly described type strains.</title>
        <authorList>
            <person name="Whitman W."/>
        </authorList>
    </citation>
    <scope>NUCLEOTIDE SEQUENCE [LARGE SCALE GENOMIC DNA]</scope>
    <source>
        <strain evidence="7 8">LMG 23644</strain>
    </source>
</reference>
<evidence type="ECO:0000256" key="4">
    <source>
        <dbReference type="ARBA" id="ARBA00022989"/>
    </source>
</evidence>
<dbReference type="GO" id="GO:0005886">
    <property type="term" value="C:plasma membrane"/>
    <property type="evidence" value="ECO:0007669"/>
    <property type="project" value="UniProtKB-SubCell"/>
</dbReference>
<dbReference type="InterPro" id="IPR001123">
    <property type="entry name" value="LeuE-type"/>
</dbReference>
<sequence length="195" mass="20751">MTALLSMAAFALASSITPGPVNVVALSAGAQHGLAASMRHVTGATVGFTVLLLFIGLGLHELLAHFPNLIAVVKWAGVGFLLYMAYKLAIDDGRLGADRSVRGPSYGHGAAMQWLNPKAWLASLAGMGAYAADGNGQLVWQFAVVYFVICYGSIASWAYAGTFLRKYLQDLRRVRIFNRAMAALLAASALYLLVE</sequence>
<evidence type="ECO:0000256" key="5">
    <source>
        <dbReference type="ARBA" id="ARBA00023136"/>
    </source>
</evidence>
<evidence type="ECO:0000313" key="8">
    <source>
        <dbReference type="Proteomes" id="UP000248918"/>
    </source>
</evidence>
<evidence type="ECO:0000256" key="6">
    <source>
        <dbReference type="SAM" id="Phobius"/>
    </source>
</evidence>
<name>A0A329C0W1_9BURK</name>
<evidence type="ECO:0000313" key="7">
    <source>
        <dbReference type="EMBL" id="RAS27830.1"/>
    </source>
</evidence>
<dbReference type="AlphaFoldDB" id="A0A329C0W1"/>
<comment type="caution">
    <text evidence="7">The sequence shown here is derived from an EMBL/GenBank/DDBJ whole genome shotgun (WGS) entry which is preliminary data.</text>
</comment>
<accession>A0A329C0W1</accession>
<feature type="transmembrane region" description="Helical" evidence="6">
    <location>
        <begin position="176"/>
        <end position="194"/>
    </location>
</feature>
<dbReference type="GO" id="GO:0015171">
    <property type="term" value="F:amino acid transmembrane transporter activity"/>
    <property type="evidence" value="ECO:0007669"/>
    <property type="project" value="TreeGrafter"/>
</dbReference>
<gene>
    <name evidence="7" type="ORF">BX591_11237</name>
</gene>
<dbReference type="PANTHER" id="PTHR30086:SF20">
    <property type="entry name" value="ARGININE EXPORTER PROTEIN ARGO-RELATED"/>
    <property type="match status" value="1"/>
</dbReference>
<evidence type="ECO:0000256" key="3">
    <source>
        <dbReference type="ARBA" id="ARBA00022692"/>
    </source>
</evidence>
<keyword evidence="5 6" id="KW-0472">Membrane</keyword>
<evidence type="ECO:0000256" key="1">
    <source>
        <dbReference type="ARBA" id="ARBA00004651"/>
    </source>
</evidence>
<dbReference type="Proteomes" id="UP000248918">
    <property type="component" value="Unassembled WGS sequence"/>
</dbReference>
<feature type="transmembrane region" description="Helical" evidence="6">
    <location>
        <begin position="41"/>
        <end position="59"/>
    </location>
</feature>
<dbReference type="PANTHER" id="PTHR30086">
    <property type="entry name" value="ARGININE EXPORTER PROTEIN ARGO"/>
    <property type="match status" value="1"/>
</dbReference>
<organism evidence="7 8">
    <name type="scientific">Paraburkholderia bryophila</name>
    <dbReference type="NCBI Taxonomy" id="420952"/>
    <lineage>
        <taxon>Bacteria</taxon>
        <taxon>Pseudomonadati</taxon>
        <taxon>Pseudomonadota</taxon>
        <taxon>Betaproteobacteria</taxon>
        <taxon>Burkholderiales</taxon>
        <taxon>Burkholderiaceae</taxon>
        <taxon>Paraburkholderia</taxon>
    </lineage>
</organism>
<feature type="transmembrane region" description="Helical" evidence="6">
    <location>
        <begin position="138"/>
        <end position="164"/>
    </location>
</feature>
<dbReference type="GO" id="GO:0033228">
    <property type="term" value="P:cysteine export across plasma membrane"/>
    <property type="evidence" value="ECO:0007669"/>
    <property type="project" value="TreeGrafter"/>
</dbReference>
<protein>
    <submittedName>
        <fullName evidence="7">Threonine/homoserine/homoserine lactone efflux protein</fullName>
    </submittedName>
</protein>
<dbReference type="RefSeq" id="WP_111932829.1">
    <property type="nucleotide sequence ID" value="NZ_CADFFP010000015.1"/>
</dbReference>
<feature type="transmembrane region" description="Helical" evidence="6">
    <location>
        <begin position="66"/>
        <end position="86"/>
    </location>
</feature>
<keyword evidence="2" id="KW-1003">Cell membrane</keyword>
<proteinExistence type="predicted"/>
<dbReference type="Pfam" id="PF01810">
    <property type="entry name" value="LysE"/>
    <property type="match status" value="1"/>
</dbReference>